<dbReference type="PANTHER" id="PTHR12369">
    <property type="entry name" value="CHONDROITIN SYNTHASE"/>
    <property type="match status" value="1"/>
</dbReference>
<gene>
    <name evidence="13" type="ORF">PoB_006227600</name>
</gene>
<dbReference type="Gene3D" id="3.90.550.50">
    <property type="match status" value="1"/>
</dbReference>
<keyword evidence="3" id="KW-0328">Glycosyltransferase</keyword>
<feature type="non-terminal residue" evidence="13">
    <location>
        <position position="318"/>
    </location>
</feature>
<evidence type="ECO:0000256" key="10">
    <source>
        <dbReference type="ARBA" id="ARBA00023180"/>
    </source>
</evidence>
<evidence type="ECO:0000256" key="2">
    <source>
        <dbReference type="ARBA" id="ARBA00009239"/>
    </source>
</evidence>
<keyword evidence="6" id="KW-0735">Signal-anchor</keyword>
<keyword evidence="9" id="KW-0472">Membrane</keyword>
<evidence type="ECO:0000256" key="11">
    <source>
        <dbReference type="ARBA" id="ARBA00066811"/>
    </source>
</evidence>
<evidence type="ECO:0000256" key="8">
    <source>
        <dbReference type="ARBA" id="ARBA00023034"/>
    </source>
</evidence>
<evidence type="ECO:0000256" key="5">
    <source>
        <dbReference type="ARBA" id="ARBA00022692"/>
    </source>
</evidence>
<sequence>MPHKVQINGVCRHNSFVGGTGIWGRASGEKGGSGVKRPPGPTVRSCASTLVTGLLGFFCGIMLVNWCKVGVSSRCGMKGVCCTEIRLGSVGSDNQPLIPGGGDNSNMLISNKVIGGAGLSSSSSLLLEKDNFIFVGIMTAKKFIDNRGLASHRTWAGTINGQVMFFSSEGSTSAYNVPVVALPNVDDRYPPQKKSFMMLKYMHDHYLHKFEWFMRADDDVFIKGHKLEAFLRSINSSQPLFIGQAGTGKAEELGKLSLAPDENFCMGGPGMIFSRETLRRVAPHISYCLRNLYTSHEDVEIGRCVRKFAQIQCTWSYE</sequence>
<proteinExistence type="inferred from homology"/>
<evidence type="ECO:0000259" key="12">
    <source>
        <dbReference type="Pfam" id="PF02434"/>
    </source>
</evidence>
<evidence type="ECO:0000313" key="14">
    <source>
        <dbReference type="Proteomes" id="UP000735302"/>
    </source>
</evidence>
<dbReference type="EC" id="2.4.1.226" evidence="11"/>
<evidence type="ECO:0000256" key="4">
    <source>
        <dbReference type="ARBA" id="ARBA00022679"/>
    </source>
</evidence>
<dbReference type="GO" id="GO:0050510">
    <property type="term" value="F:N-acetylgalactosaminyl-proteoglycan 3-beta-glucuronosyltransferase activity"/>
    <property type="evidence" value="ECO:0007669"/>
    <property type="project" value="UniProtKB-EC"/>
</dbReference>
<dbReference type="Pfam" id="PF02434">
    <property type="entry name" value="Fringe"/>
    <property type="match status" value="1"/>
</dbReference>
<dbReference type="Proteomes" id="UP000735302">
    <property type="component" value="Unassembled WGS sequence"/>
</dbReference>
<evidence type="ECO:0000256" key="1">
    <source>
        <dbReference type="ARBA" id="ARBA00004447"/>
    </source>
</evidence>
<feature type="domain" description="Fringe-like glycosyltransferase" evidence="12">
    <location>
        <begin position="133"/>
        <end position="314"/>
    </location>
</feature>
<evidence type="ECO:0000256" key="7">
    <source>
        <dbReference type="ARBA" id="ARBA00022989"/>
    </source>
</evidence>
<comment type="subcellular location">
    <subcellularLocation>
        <location evidence="1">Golgi apparatus</location>
        <location evidence="1">Golgi stack membrane</location>
        <topology evidence="1">Single-pass type II membrane protein</topology>
    </subcellularLocation>
</comment>
<keyword evidence="4" id="KW-0808">Transferase</keyword>
<comment type="caution">
    <text evidence="13">The sequence shown here is derived from an EMBL/GenBank/DDBJ whole genome shotgun (WGS) entry which is preliminary data.</text>
</comment>
<protein>
    <recommendedName>
        <fullName evidence="11">N-acetylgalactosaminyl-proteoglycan 3-beta-glucuronosyltransferase</fullName>
        <ecNumber evidence="11">2.4.1.226</ecNumber>
    </recommendedName>
</protein>
<dbReference type="EMBL" id="BLXT01007004">
    <property type="protein sequence ID" value="GFO35771.1"/>
    <property type="molecule type" value="Genomic_DNA"/>
</dbReference>
<keyword evidence="10" id="KW-0325">Glycoprotein</keyword>
<keyword evidence="14" id="KW-1185">Reference proteome</keyword>
<evidence type="ECO:0000256" key="9">
    <source>
        <dbReference type="ARBA" id="ARBA00023136"/>
    </source>
</evidence>
<evidence type="ECO:0000313" key="13">
    <source>
        <dbReference type="EMBL" id="GFO35771.1"/>
    </source>
</evidence>
<comment type="similarity">
    <text evidence="2">Belongs to the chondroitin N-acetylgalactosaminyltransferase family.</text>
</comment>
<dbReference type="InterPro" id="IPR003378">
    <property type="entry name" value="Fringe-like_glycosylTrfase"/>
</dbReference>
<evidence type="ECO:0000256" key="3">
    <source>
        <dbReference type="ARBA" id="ARBA00022676"/>
    </source>
</evidence>
<accession>A0AAV4CV33</accession>
<keyword evidence="7" id="KW-1133">Transmembrane helix</keyword>
<reference evidence="13 14" key="1">
    <citation type="journal article" date="2021" name="Elife">
        <title>Chloroplast acquisition without the gene transfer in kleptoplastic sea slugs, Plakobranchus ocellatus.</title>
        <authorList>
            <person name="Maeda T."/>
            <person name="Takahashi S."/>
            <person name="Yoshida T."/>
            <person name="Shimamura S."/>
            <person name="Takaki Y."/>
            <person name="Nagai Y."/>
            <person name="Toyoda A."/>
            <person name="Suzuki Y."/>
            <person name="Arimoto A."/>
            <person name="Ishii H."/>
            <person name="Satoh N."/>
            <person name="Nishiyama T."/>
            <person name="Hasebe M."/>
            <person name="Maruyama T."/>
            <person name="Minagawa J."/>
            <person name="Obokata J."/>
            <person name="Shigenobu S."/>
        </authorList>
    </citation>
    <scope>NUCLEOTIDE SEQUENCE [LARGE SCALE GENOMIC DNA]</scope>
</reference>
<keyword evidence="8" id="KW-0333">Golgi apparatus</keyword>
<dbReference type="GO" id="GO:0032580">
    <property type="term" value="C:Golgi cisterna membrane"/>
    <property type="evidence" value="ECO:0007669"/>
    <property type="project" value="UniProtKB-SubCell"/>
</dbReference>
<organism evidence="13 14">
    <name type="scientific">Plakobranchus ocellatus</name>
    <dbReference type="NCBI Taxonomy" id="259542"/>
    <lineage>
        <taxon>Eukaryota</taxon>
        <taxon>Metazoa</taxon>
        <taxon>Spiralia</taxon>
        <taxon>Lophotrochozoa</taxon>
        <taxon>Mollusca</taxon>
        <taxon>Gastropoda</taxon>
        <taxon>Heterobranchia</taxon>
        <taxon>Euthyneura</taxon>
        <taxon>Panpulmonata</taxon>
        <taxon>Sacoglossa</taxon>
        <taxon>Placobranchoidea</taxon>
        <taxon>Plakobranchidae</taxon>
        <taxon>Plakobranchus</taxon>
    </lineage>
</organism>
<evidence type="ECO:0000256" key="6">
    <source>
        <dbReference type="ARBA" id="ARBA00022968"/>
    </source>
</evidence>
<dbReference type="FunFam" id="3.90.550.50:FF:000004">
    <property type="entry name" value="Hexosyltransferase"/>
    <property type="match status" value="1"/>
</dbReference>
<dbReference type="GO" id="GO:0047238">
    <property type="term" value="F:glucuronosyl-N-acetylgalactosaminyl-proteoglycan 4-beta-N-acetylgalactosaminyltransferase activity"/>
    <property type="evidence" value="ECO:0007669"/>
    <property type="project" value="TreeGrafter"/>
</dbReference>
<dbReference type="AlphaFoldDB" id="A0AAV4CV33"/>
<name>A0AAV4CV33_9GAST</name>
<keyword evidence="5" id="KW-0812">Transmembrane</keyword>
<dbReference type="PANTHER" id="PTHR12369:SF11">
    <property type="entry name" value="HEXOSYLTRANSFERASE"/>
    <property type="match status" value="1"/>
</dbReference>
<dbReference type="InterPro" id="IPR051227">
    <property type="entry name" value="CS_glycosyltransferase"/>
</dbReference>